<protein>
    <submittedName>
        <fullName evidence="2">Uncharacterized protein</fullName>
    </submittedName>
</protein>
<sequence length="584" mass="67050">MKQEWFEMPKIRKRSFDKSVWIPLRAVNKIEETGQIGYEGYKSNFFGAGSLAIPLEYKTEAEKLDWMDIGISHDHCGYFQDEEYIPSRLYKDYGSQLIGEHLVLNQRGNSIENRVWHLNQDFVITLGLKREEDIWVRPSEGYIEVAKLFRREDGSPYLLEVRASHLKDYLCARNMTLYITSYYGRVEIVKDVSHINWDDKVIKEHKDMERWEGHIDEIHEGGMPFGGKTAVFHVSRTDVDIEEDVPSFDFASDDGIRSESWEKEHNGKKLYRVEGKLWKKEWISPAQISPIIRGDEKPSTVFFITDAEGTQESKKALINSTRWLWFRPELISAISHRRGGTLSWYTKDTGEVGCLPDYSVHFGINRLGLVNVFAKDIGLLPDWQQKIWAGYNVSPEGKVSKELLAAQMKAEPANTQAPEQFLEKGLELLNYYSKKEIGITLIREHDFIPKVIKKCHRFRATDKDGLYALAKDIARLTADSIDAAEIQTIISPPKGTKWGSLKSLENLLAEKIDPQKARSLLSSFVGVYELRHGDAHLPSSEIDDAFNLIDVDKDIPYVHQGYQLLDSCVSSLYGIIEVIKHWNA</sequence>
<organism evidence="2 3">
    <name type="scientific">Halanaerobium congolense</name>
    <dbReference type="NCBI Taxonomy" id="54121"/>
    <lineage>
        <taxon>Bacteria</taxon>
        <taxon>Bacillati</taxon>
        <taxon>Bacillota</taxon>
        <taxon>Clostridia</taxon>
        <taxon>Halanaerobiales</taxon>
        <taxon>Halanaerobiaceae</taxon>
        <taxon>Halanaerobium</taxon>
    </lineage>
</organism>
<accession>A0A1H9ZN35</accession>
<proteinExistence type="predicted"/>
<dbReference type="Proteomes" id="UP000199519">
    <property type="component" value="Unassembled WGS sequence"/>
</dbReference>
<gene>
    <name evidence="1" type="ORF">SAMN04488598_10614</name>
    <name evidence="2" type="ORF">SAMN04515652_10789</name>
</gene>
<dbReference type="EMBL" id="FOHG01000007">
    <property type="protein sequence ID" value="SES82746.1"/>
    <property type="molecule type" value="Genomic_DNA"/>
</dbReference>
<dbReference type="EMBL" id="FNBJ01000006">
    <property type="protein sequence ID" value="SDF09096.1"/>
    <property type="molecule type" value="Genomic_DNA"/>
</dbReference>
<evidence type="ECO:0000313" key="1">
    <source>
        <dbReference type="EMBL" id="SDF09096.1"/>
    </source>
</evidence>
<dbReference type="AlphaFoldDB" id="A0A1H9ZN35"/>
<evidence type="ECO:0000313" key="4">
    <source>
        <dbReference type="Proteomes" id="UP000199519"/>
    </source>
</evidence>
<reference evidence="3 4" key="1">
    <citation type="submission" date="2016-10" db="EMBL/GenBank/DDBJ databases">
        <authorList>
            <person name="Varghese N."/>
            <person name="Submissions S."/>
        </authorList>
    </citation>
    <scope>NUCLEOTIDE SEQUENCE [LARGE SCALE GENOMIC DNA]</scope>
    <source>
        <strain evidence="1 4">WG2</strain>
        <strain evidence="2 3">WG5</strain>
    </source>
</reference>
<dbReference type="RefSeq" id="WP_089719637.1">
    <property type="nucleotide sequence ID" value="NZ_FNBJ01000006.1"/>
</dbReference>
<evidence type="ECO:0000313" key="3">
    <source>
        <dbReference type="Proteomes" id="UP000198612"/>
    </source>
</evidence>
<dbReference type="Proteomes" id="UP000198612">
    <property type="component" value="Unassembled WGS sequence"/>
</dbReference>
<keyword evidence="4" id="KW-1185">Reference proteome</keyword>
<evidence type="ECO:0000313" key="2">
    <source>
        <dbReference type="EMBL" id="SES82746.1"/>
    </source>
</evidence>
<name>A0A1H9ZN35_9FIRM</name>